<evidence type="ECO:0000256" key="1">
    <source>
        <dbReference type="SAM" id="MobiDB-lite"/>
    </source>
</evidence>
<feature type="compositionally biased region" description="Gly residues" evidence="1">
    <location>
        <begin position="70"/>
        <end position="94"/>
    </location>
</feature>
<gene>
    <name evidence="2" type="ORF">BCR44DRAFT_29268</name>
</gene>
<organism evidence="2 3">
    <name type="scientific">Catenaria anguillulae PL171</name>
    <dbReference type="NCBI Taxonomy" id="765915"/>
    <lineage>
        <taxon>Eukaryota</taxon>
        <taxon>Fungi</taxon>
        <taxon>Fungi incertae sedis</taxon>
        <taxon>Blastocladiomycota</taxon>
        <taxon>Blastocladiomycetes</taxon>
        <taxon>Blastocladiales</taxon>
        <taxon>Catenariaceae</taxon>
        <taxon>Catenaria</taxon>
    </lineage>
</organism>
<feature type="compositionally biased region" description="Basic and acidic residues" evidence="1">
    <location>
        <begin position="56"/>
        <end position="66"/>
    </location>
</feature>
<feature type="compositionally biased region" description="Low complexity" evidence="1">
    <location>
        <begin position="297"/>
        <end position="318"/>
    </location>
</feature>
<dbReference type="Proteomes" id="UP000193411">
    <property type="component" value="Unassembled WGS sequence"/>
</dbReference>
<dbReference type="EMBL" id="MCFL01000015">
    <property type="protein sequence ID" value="ORZ36722.1"/>
    <property type="molecule type" value="Genomic_DNA"/>
</dbReference>
<feature type="region of interest" description="Disordered" evidence="1">
    <location>
        <begin position="1"/>
        <end position="136"/>
    </location>
</feature>
<comment type="caution">
    <text evidence="2">The sequence shown here is derived from an EMBL/GenBank/DDBJ whole genome shotgun (WGS) entry which is preliminary data.</text>
</comment>
<feature type="compositionally biased region" description="Basic and acidic residues" evidence="1">
    <location>
        <begin position="108"/>
        <end position="135"/>
    </location>
</feature>
<keyword evidence="3" id="KW-1185">Reference proteome</keyword>
<feature type="compositionally biased region" description="Basic and acidic residues" evidence="1">
    <location>
        <begin position="280"/>
        <end position="296"/>
    </location>
</feature>
<feature type="region of interest" description="Disordered" evidence="1">
    <location>
        <begin position="362"/>
        <end position="398"/>
    </location>
</feature>
<feature type="compositionally biased region" description="Low complexity" evidence="1">
    <location>
        <begin position="95"/>
        <end position="106"/>
    </location>
</feature>
<proteinExistence type="predicted"/>
<sequence>MSSYDSPRQGASYNNDGYRGRGGGNYHQGGRGGRGGGSGYRGGYNNNSHNSPRTDGSSDNRNDGFRGRGRGGGRGGGYRGGGDRGGGYRGGSNRGGSYHNNNNNNRPQQDDNSPHAAFFRDGDFAGAEPSREPEHWYQPYPAIPPHEWTPRYATMNAKTLNLRTDRVPLVIPELRVADDEWGDPRLDVPDKVPAIPLVGWLPVCQRNPGAKWSESQVVSVVTRPIVRQDLVDDELTWPACIDPEILQRSGMGGDEEAGDPTHQSWLHQDSVLQQQQQHMYPDEPMHQDDDHQHMDSDPSMSSATSSSMSSSRPHTSGSDNTMINSAGIPVGSLTAAATASALVPEGMVQPYTVTRENAKKRMIEVSWQDQSDRSSAAQSPGAGEASGQPPSKKQRTRG</sequence>
<accession>A0A1Y2HU96</accession>
<feature type="compositionally biased region" description="Low complexity" evidence="1">
    <location>
        <begin position="366"/>
        <end position="379"/>
    </location>
</feature>
<name>A0A1Y2HU96_9FUNG</name>
<evidence type="ECO:0000313" key="3">
    <source>
        <dbReference type="Proteomes" id="UP000193411"/>
    </source>
</evidence>
<reference evidence="2 3" key="1">
    <citation type="submission" date="2016-07" db="EMBL/GenBank/DDBJ databases">
        <title>Pervasive Adenine N6-methylation of Active Genes in Fungi.</title>
        <authorList>
            <consortium name="DOE Joint Genome Institute"/>
            <person name="Mondo S.J."/>
            <person name="Dannebaum R.O."/>
            <person name="Kuo R.C."/>
            <person name="Labutti K."/>
            <person name="Haridas S."/>
            <person name="Kuo A."/>
            <person name="Salamov A."/>
            <person name="Ahrendt S.R."/>
            <person name="Lipzen A."/>
            <person name="Sullivan W."/>
            <person name="Andreopoulos W.B."/>
            <person name="Clum A."/>
            <person name="Lindquist E."/>
            <person name="Daum C."/>
            <person name="Ramamoorthy G.K."/>
            <person name="Gryganskyi A."/>
            <person name="Culley D."/>
            <person name="Magnuson J.K."/>
            <person name="James T.Y."/>
            <person name="O'Malley M.A."/>
            <person name="Stajich J.E."/>
            <person name="Spatafora J.W."/>
            <person name="Visel A."/>
            <person name="Grigoriev I.V."/>
        </authorList>
    </citation>
    <scope>NUCLEOTIDE SEQUENCE [LARGE SCALE GENOMIC DNA]</scope>
    <source>
        <strain evidence="2 3">PL171</strain>
    </source>
</reference>
<dbReference type="AlphaFoldDB" id="A0A1Y2HU96"/>
<protein>
    <submittedName>
        <fullName evidence="2">Uncharacterized protein</fullName>
    </submittedName>
</protein>
<evidence type="ECO:0000313" key="2">
    <source>
        <dbReference type="EMBL" id="ORZ36722.1"/>
    </source>
</evidence>
<feature type="region of interest" description="Disordered" evidence="1">
    <location>
        <begin position="270"/>
        <end position="323"/>
    </location>
</feature>
<feature type="compositionally biased region" description="Gly residues" evidence="1">
    <location>
        <begin position="20"/>
        <end position="42"/>
    </location>
</feature>
<feature type="compositionally biased region" description="Polar residues" evidence="1">
    <location>
        <begin position="1"/>
        <end position="11"/>
    </location>
</feature>
<dbReference type="OrthoDB" id="5599534at2759"/>